<evidence type="ECO:0000313" key="1">
    <source>
        <dbReference type="EMBL" id="KAI4298154.1"/>
    </source>
</evidence>
<keyword evidence="2" id="KW-1185">Reference proteome</keyword>
<reference evidence="1 2" key="1">
    <citation type="journal article" date="2022" name="DNA Res.">
        <title>Chromosomal-level genome assembly of the orchid tree Bauhinia variegata (Leguminosae; Cercidoideae) supports the allotetraploid origin hypothesis of Bauhinia.</title>
        <authorList>
            <person name="Zhong Y."/>
            <person name="Chen Y."/>
            <person name="Zheng D."/>
            <person name="Pang J."/>
            <person name="Liu Y."/>
            <person name="Luo S."/>
            <person name="Meng S."/>
            <person name="Qian L."/>
            <person name="Wei D."/>
            <person name="Dai S."/>
            <person name="Zhou R."/>
        </authorList>
    </citation>
    <scope>NUCLEOTIDE SEQUENCE [LARGE SCALE GENOMIC DNA]</scope>
    <source>
        <strain evidence="1">BV-YZ2020</strain>
    </source>
</reference>
<name>A0ACB9KLJ8_BAUVA</name>
<comment type="caution">
    <text evidence="1">The sequence shown here is derived from an EMBL/GenBank/DDBJ whole genome shotgun (WGS) entry which is preliminary data.</text>
</comment>
<sequence length="282" mass="30872">MHWDGLGSEPANLGSDTVNEKGRNIRSIAFASYPVEYVLADPLDRFLPPPTTARCSDDLQKRINRFIELKKFGKSFNAEVRNRKDYRNHGFLSHAVTYQEIDEIGSCFSKDVFDPHGYDTSDIYNEIEADMRRESDRKEQERKKAQKVEFISGGEQPGVIAAPKINVPITGSSAVTATGLHAIPPTANAITRDGRANKKSKWDKVDSDRKIALPSVGQDSVSAVGAHVAILSAVNAGGGYMLFASKSGTSRWCPAIGAGWYDCDMSKRHALLGLHLLSSICA</sequence>
<evidence type="ECO:0000313" key="2">
    <source>
        <dbReference type="Proteomes" id="UP000828941"/>
    </source>
</evidence>
<dbReference type="Proteomes" id="UP000828941">
    <property type="component" value="Chromosome 13"/>
</dbReference>
<dbReference type="EMBL" id="CM039438">
    <property type="protein sequence ID" value="KAI4298154.1"/>
    <property type="molecule type" value="Genomic_DNA"/>
</dbReference>
<protein>
    <submittedName>
        <fullName evidence="1">Uncharacterized protein</fullName>
    </submittedName>
</protein>
<proteinExistence type="predicted"/>
<accession>A0ACB9KLJ8</accession>
<organism evidence="1 2">
    <name type="scientific">Bauhinia variegata</name>
    <name type="common">Purple orchid tree</name>
    <name type="synonym">Phanera variegata</name>
    <dbReference type="NCBI Taxonomy" id="167791"/>
    <lineage>
        <taxon>Eukaryota</taxon>
        <taxon>Viridiplantae</taxon>
        <taxon>Streptophyta</taxon>
        <taxon>Embryophyta</taxon>
        <taxon>Tracheophyta</taxon>
        <taxon>Spermatophyta</taxon>
        <taxon>Magnoliopsida</taxon>
        <taxon>eudicotyledons</taxon>
        <taxon>Gunneridae</taxon>
        <taxon>Pentapetalae</taxon>
        <taxon>rosids</taxon>
        <taxon>fabids</taxon>
        <taxon>Fabales</taxon>
        <taxon>Fabaceae</taxon>
        <taxon>Cercidoideae</taxon>
        <taxon>Cercideae</taxon>
        <taxon>Bauhiniinae</taxon>
        <taxon>Bauhinia</taxon>
    </lineage>
</organism>
<gene>
    <name evidence="1" type="ORF">L6164_031747</name>
</gene>